<dbReference type="RefSeq" id="WP_020514237.1">
    <property type="nucleotide sequence ID" value="NZ_JBIAZU010000003.1"/>
</dbReference>
<evidence type="ECO:0000313" key="1">
    <source>
        <dbReference type="EMBL" id="MFF5291204.1"/>
    </source>
</evidence>
<dbReference type="Pfam" id="PF10604">
    <property type="entry name" value="Polyketide_cyc2"/>
    <property type="match status" value="1"/>
</dbReference>
<dbReference type="Proteomes" id="UP001602245">
    <property type="component" value="Unassembled WGS sequence"/>
</dbReference>
<sequence length="143" mass="15763">MYRENSTVISAPPSVVWRLTTDVERWPSFMPTVQQLTRLEAGELRVGSTARVKQPGQTAAVWTVTRLTPTTEFTWETRRMGLRMIGRHLLAPEGDGTRNTVSIEVTGRGAGLFSAFFGGLIARVIQQENAAFARASTQTTPTP</sequence>
<reference evidence="1 2" key="1">
    <citation type="submission" date="2024-10" db="EMBL/GenBank/DDBJ databases">
        <title>The Natural Products Discovery Center: Release of the First 8490 Sequenced Strains for Exploring Actinobacteria Biosynthetic Diversity.</title>
        <authorList>
            <person name="Kalkreuter E."/>
            <person name="Kautsar S.A."/>
            <person name="Yang D."/>
            <person name="Bader C.D."/>
            <person name="Teijaro C.N."/>
            <person name="Fluegel L."/>
            <person name="Davis C.M."/>
            <person name="Simpson J.R."/>
            <person name="Lauterbach L."/>
            <person name="Steele A.D."/>
            <person name="Gui C."/>
            <person name="Meng S."/>
            <person name="Li G."/>
            <person name="Viehrig K."/>
            <person name="Ye F."/>
            <person name="Su P."/>
            <person name="Kiefer A.F."/>
            <person name="Nichols A."/>
            <person name="Cepeda A.J."/>
            <person name="Yan W."/>
            <person name="Fan B."/>
            <person name="Jiang Y."/>
            <person name="Adhikari A."/>
            <person name="Zheng C.-J."/>
            <person name="Schuster L."/>
            <person name="Cowan T.M."/>
            <person name="Smanski M.J."/>
            <person name="Chevrette M.G."/>
            <person name="De Carvalho L.P.S."/>
            <person name="Shen B."/>
        </authorList>
    </citation>
    <scope>NUCLEOTIDE SEQUENCE [LARGE SCALE GENOMIC DNA]</scope>
    <source>
        <strain evidence="1 2">NPDC000087</strain>
    </source>
</reference>
<keyword evidence="2" id="KW-1185">Reference proteome</keyword>
<proteinExistence type="predicted"/>
<dbReference type="Gene3D" id="3.30.530.20">
    <property type="match status" value="1"/>
</dbReference>
<dbReference type="InterPro" id="IPR023393">
    <property type="entry name" value="START-like_dom_sf"/>
</dbReference>
<dbReference type="EMBL" id="JBIAZU010000003">
    <property type="protein sequence ID" value="MFF5291204.1"/>
    <property type="molecule type" value="Genomic_DNA"/>
</dbReference>
<accession>A0ABW6WD21</accession>
<gene>
    <name evidence="1" type="ORF">ACFY35_17315</name>
</gene>
<evidence type="ECO:0000313" key="2">
    <source>
        <dbReference type="Proteomes" id="UP001602245"/>
    </source>
</evidence>
<protein>
    <submittedName>
        <fullName evidence="1">SRPBCC family protein</fullName>
    </submittedName>
</protein>
<comment type="caution">
    <text evidence="1">The sequence shown here is derived from an EMBL/GenBank/DDBJ whole genome shotgun (WGS) entry which is preliminary data.</text>
</comment>
<dbReference type="SUPFAM" id="SSF55961">
    <property type="entry name" value="Bet v1-like"/>
    <property type="match status" value="1"/>
</dbReference>
<dbReference type="InterPro" id="IPR019587">
    <property type="entry name" value="Polyketide_cyclase/dehydratase"/>
</dbReference>
<name>A0ABW6WD21_9ACTN</name>
<organism evidence="1 2">
    <name type="scientific">Paractinoplanes globisporus</name>
    <dbReference type="NCBI Taxonomy" id="113565"/>
    <lineage>
        <taxon>Bacteria</taxon>
        <taxon>Bacillati</taxon>
        <taxon>Actinomycetota</taxon>
        <taxon>Actinomycetes</taxon>
        <taxon>Micromonosporales</taxon>
        <taxon>Micromonosporaceae</taxon>
        <taxon>Paractinoplanes</taxon>
    </lineage>
</organism>